<gene>
    <name evidence="2" type="primary">LOC111089045</name>
</gene>
<dbReference type="Proteomes" id="UP000694941">
    <property type="component" value="Unplaced"/>
</dbReference>
<reference evidence="2" key="1">
    <citation type="submission" date="2025-08" db="UniProtKB">
        <authorList>
            <consortium name="RefSeq"/>
        </authorList>
    </citation>
    <scope>IDENTIFICATION</scope>
    <source>
        <tissue evidence="2">Muscle</tissue>
    </source>
</reference>
<dbReference type="RefSeq" id="XP_022256431.1">
    <property type="nucleotide sequence ID" value="XM_022400723.1"/>
</dbReference>
<organism evidence="1 2">
    <name type="scientific">Limulus polyphemus</name>
    <name type="common">Atlantic horseshoe crab</name>
    <dbReference type="NCBI Taxonomy" id="6850"/>
    <lineage>
        <taxon>Eukaryota</taxon>
        <taxon>Metazoa</taxon>
        <taxon>Ecdysozoa</taxon>
        <taxon>Arthropoda</taxon>
        <taxon>Chelicerata</taxon>
        <taxon>Merostomata</taxon>
        <taxon>Xiphosura</taxon>
        <taxon>Limulidae</taxon>
        <taxon>Limulus</taxon>
    </lineage>
</organism>
<dbReference type="GeneID" id="111089045"/>
<sequence>MFSTENFQKFENVSSFVAASALPVINPALKSFIVFDSLFLESSLNFFKKDPRELSKISNCLLYEETSFLLCSFVATDENIFVMKMGLTPTDSGNVLYHLTPNISILSQYLESNISTSVFVAISPNVVSPSILWNTWLSIIHTTFETHESFDTYSKDPLAVKNISAIISTTEQKNFFGVLHSFAQEEVGSLNIFKAKEYKTHTTNFEYVKPSLRNLEILITLPIFDQVLTKNSKATLKFKLNINIVQVQKEVVMQTQINVEDSEHRLTSFWTGQPSFCCITPCKCLEKKHSPISQHCLQMESYHCLTLPLPSQFKPEIIDLQPFDHKQYFTYKPNFLIVGETSEHVVILEYESQYSFQFSETVHPQTFISNEVIHKSYSYACLKSTESIHEPPLEIFCLMIEQLFQSSAICLSRLFNPISIEADLWMNNQVIEHLRLCTEISLFSSQTNTARVLTSFVPLLVPVVELINSYCDILFWSSQEMMGSTKTIKTFDFCSEHVVIDCQSIMTLHTAETNNIFSTVPSERSMIVFEDSACTSCSQTAVTIETDSVSYHDKFSAIIHPEFKKIHDTVLHNMESSRHSEILETVTHQDYRHHLICFLLMENTYAIKVFTPSVASLLMKISPCKVIALTNNVASQNHQLEESGISIHLEKTDFKTVLLKPELENRFLEAYSIAQHFLTCYDYVTVNPFLLKMESQQRSNMFGLRYYVYSREVILPLEESVLVDIAFSSSYSSDKLIHSEQECKFPCYIFETHSLESSVLKSLETHSEVFMPFISVNNYFPNPLLVDHPVLFGSVSLFTCSSQKNVDHATLNLHDSFLTMAQKACKMIEPVPLNFITPPSFLCLRENSRHTVEVTPRELVTCSQTGCCESLTLYLKNERGYCFTSFSVTEYWWKTAVQSVIYPEEEIALPRKLIFPSCCTASISLTETYSSLPVCFVIICESDSLSVGYTDLFNMSLMPLTISEEFQYSSILSYDILTNTPATFYNRVNKPLKQFIEPHFTIHPSQGLVEKSETLTDEDLVIFIKESRISDYCGESVSWELTYPNSVNAIISITLTEDTLSHRTLENTRTNFQVKPQLVKPYLVTSHCETIFTFHAIQIQNITKFNNSSPCTIEEDINPCVSYKAEFTRFSPVLNSSTVSKDICAKKELLTLTQKPSSLVQHPFNSSLNIFPQQVHQTFILFHSFPIRRVQQPLESVLFKMQSESKLAANITSPSLVTDSLHTLASVQQPLESVLFKMQSESKVAANITSPSLVTDSLHTLASTECHSIHMLSLPVLEHFSRFPAVEVDVVNSYGVVASCVLTTEESFIIHCQSPFVLHNINTIVENSKMWEIPTNFVAFELSEEVNTRMARWVFCFSVTTEVTIPDEEPVVILSILERCNSFLSSTIEENNLISKQISVAYPQRALKVKTTSQLSVLVRPITLAQSETLKDVIPCTREVLICEASRSCVSGNIIYETTQLPVHTNPVIEEVPLNVFLPPGLPSIEKIKEQNMQFMFHGTLFYISISCECEPLVITPSFNLYSSETPSLSVQFQNIPNIEEVHEEKEQVTCFSEESWNSLIFSEDTRAVQNYMAIMENVQPVLEAQDRSLSVTAEDFTNRMISMRNEYDSVQMLKGKCDVARVAFDPCPSLFGENVFEHFPILTIKTLHTQDLKAAFTVDLLQSSPSKIPTWVSSFYPMLMKKINNVPLYEKSLKHSQILQEQQPLKVFSSDFLTNLCSVKPNLIYTTDLTITFQLIPEESLRYISHPQVHNITEHKLSFALVPHNPVAISCRENSLEDIIVLKPKSNIQNLQTLDTVVIQSIKHAATVLKTGIIDDCLIIKFTDRFGVLSLEVTDLCTELNFPDPLTTFTIPLLTSSVLKNKPVIEFKLAQQNQLVFTTYSTQDSNNLIFHPEQDSPEVVISPYIFPVSLFEVYEHYDTVQLLIEDNTLFITRPNINLHSPYKALHQKEIYMHWNVMYSKPNNMINGPGLHLPFLWMDCNEYLLVTEDIVMNDSLVITKP</sequence>
<proteinExistence type="predicted"/>
<name>A0ABM1TKM5_LIMPO</name>
<accession>A0ABM1TKM5</accession>
<evidence type="ECO:0000313" key="1">
    <source>
        <dbReference type="Proteomes" id="UP000694941"/>
    </source>
</evidence>
<evidence type="ECO:0000313" key="2">
    <source>
        <dbReference type="RefSeq" id="XP_022256431.1"/>
    </source>
</evidence>
<protein>
    <submittedName>
        <fullName evidence="2">Uncharacterized protein LOC111089045</fullName>
    </submittedName>
</protein>
<keyword evidence="1" id="KW-1185">Reference proteome</keyword>